<evidence type="ECO:0000313" key="8">
    <source>
        <dbReference type="EMBL" id="EOY03978.1"/>
    </source>
</evidence>
<dbReference type="InterPro" id="IPR045843">
    <property type="entry name" value="IND-like"/>
</dbReference>
<dbReference type="PANTHER" id="PTHR45914:SF59">
    <property type="entry name" value="TRANSCRIPTION FACTOR BHLH83-LIKE"/>
    <property type="match status" value="1"/>
</dbReference>
<dbReference type="CDD" id="cd11454">
    <property type="entry name" value="bHLH_AtIND_like"/>
    <property type="match status" value="1"/>
</dbReference>
<dbReference type="GO" id="GO:0000981">
    <property type="term" value="F:DNA-binding transcription factor activity, RNA polymerase II-specific"/>
    <property type="evidence" value="ECO:0000318"/>
    <property type="project" value="GO_Central"/>
</dbReference>
<keyword evidence="9" id="KW-1185">Reference proteome</keyword>
<dbReference type="EMBL" id="CM001882">
    <property type="protein sequence ID" value="EOY03978.1"/>
    <property type="molecule type" value="Genomic_DNA"/>
</dbReference>
<keyword evidence="2" id="KW-0805">Transcription regulation</keyword>
<dbReference type="GO" id="GO:0005634">
    <property type="term" value="C:nucleus"/>
    <property type="evidence" value="ECO:0000318"/>
    <property type="project" value="GO_Central"/>
</dbReference>
<dbReference type="PANTHER" id="PTHR45914">
    <property type="entry name" value="TRANSCRIPTION FACTOR HEC3-RELATED"/>
    <property type="match status" value="1"/>
</dbReference>
<evidence type="ECO:0000256" key="5">
    <source>
        <dbReference type="ARBA" id="ARBA00023242"/>
    </source>
</evidence>
<proteinExistence type="predicted"/>
<evidence type="ECO:0000256" key="4">
    <source>
        <dbReference type="ARBA" id="ARBA00023163"/>
    </source>
</evidence>
<organism evidence="8 9">
    <name type="scientific">Theobroma cacao</name>
    <name type="common">Cacao</name>
    <name type="synonym">Cocoa</name>
    <dbReference type="NCBI Taxonomy" id="3641"/>
    <lineage>
        <taxon>Eukaryota</taxon>
        <taxon>Viridiplantae</taxon>
        <taxon>Streptophyta</taxon>
        <taxon>Embryophyta</taxon>
        <taxon>Tracheophyta</taxon>
        <taxon>Spermatophyta</taxon>
        <taxon>Magnoliopsida</taxon>
        <taxon>eudicotyledons</taxon>
        <taxon>Gunneridae</taxon>
        <taxon>Pentapetalae</taxon>
        <taxon>rosids</taxon>
        <taxon>malvids</taxon>
        <taxon>Malvales</taxon>
        <taxon>Malvaceae</taxon>
        <taxon>Byttnerioideae</taxon>
        <taxon>Theobroma</taxon>
    </lineage>
</organism>
<dbReference type="HOGENOM" id="CLU_072935_0_0_1"/>
<evidence type="ECO:0000259" key="7">
    <source>
        <dbReference type="PROSITE" id="PS50888"/>
    </source>
</evidence>
<evidence type="ECO:0000256" key="1">
    <source>
        <dbReference type="ARBA" id="ARBA00004123"/>
    </source>
</evidence>
<dbReference type="Proteomes" id="UP000026915">
    <property type="component" value="Chromosome 4"/>
</dbReference>
<dbReference type="FunFam" id="4.10.280.10:FF:000046">
    <property type="entry name" value="Transcription factor bHLH83"/>
    <property type="match status" value="1"/>
</dbReference>
<dbReference type="PROSITE" id="PS50888">
    <property type="entry name" value="BHLH"/>
    <property type="match status" value="1"/>
</dbReference>
<name>A0A061EH34_THECC</name>
<keyword evidence="3" id="KW-0238">DNA-binding</keyword>
<evidence type="ECO:0000313" key="9">
    <source>
        <dbReference type="Proteomes" id="UP000026915"/>
    </source>
</evidence>
<dbReference type="eggNOG" id="ENOG502QT4N">
    <property type="taxonomic scope" value="Eukaryota"/>
</dbReference>
<sequence length="324" mass="35406">MALAKDPICSVQTSAFSGNLLGDVSSPEPYKFKEGGGLEKLGGVVKNFSTSSSTSFSSPNSVNSDGLAFRAVNYHPEEAQSLINFKGAGYDNFMHGTNGSLLSFEQNERVLQNTYLKTSSHKDEYSIWAGSLNQNYQWNQVNPKSSTDPRVVEDFSCFETASNFNSMTSATKENHGDWLYSEAAVVANSIQESGSPEASGLKRPHTGESNQALKKQCSNEAKKAKTKSGPSKDPQSIAAKNRRERISERLKILQELVPNGSKVDLVTMLEKAISYVKFLQLQVKVLATDEFWPVQGGKAPDISQVREAIDAILSSQKDRNSSSK</sequence>
<dbReference type="GO" id="GO:0048766">
    <property type="term" value="P:root hair initiation"/>
    <property type="evidence" value="ECO:0007669"/>
    <property type="project" value="UniProtKB-ARBA"/>
</dbReference>
<dbReference type="FunCoup" id="A0A061EH34">
    <property type="interactions" value="99"/>
</dbReference>
<keyword evidence="5" id="KW-0539">Nucleus</keyword>
<feature type="domain" description="BHLH" evidence="7">
    <location>
        <begin position="230"/>
        <end position="279"/>
    </location>
</feature>
<dbReference type="GO" id="GO:0006357">
    <property type="term" value="P:regulation of transcription by RNA polymerase II"/>
    <property type="evidence" value="ECO:0000318"/>
    <property type="project" value="GO_Central"/>
</dbReference>
<dbReference type="OMA" id="KKQCTSA"/>
<comment type="subcellular location">
    <subcellularLocation>
        <location evidence="1">Nucleus</location>
    </subcellularLocation>
</comment>
<dbReference type="InParanoid" id="A0A061EH34"/>
<reference evidence="8 9" key="1">
    <citation type="journal article" date="2013" name="Genome Biol.">
        <title>The genome sequence of the most widely cultivated cacao type and its use to identify candidate genes regulating pod color.</title>
        <authorList>
            <person name="Motamayor J.C."/>
            <person name="Mockaitis K."/>
            <person name="Schmutz J."/>
            <person name="Haiminen N."/>
            <person name="Iii D.L."/>
            <person name="Cornejo O."/>
            <person name="Findley S.D."/>
            <person name="Zheng P."/>
            <person name="Utro F."/>
            <person name="Royaert S."/>
            <person name="Saski C."/>
            <person name="Jenkins J."/>
            <person name="Podicheti R."/>
            <person name="Zhao M."/>
            <person name="Scheffler B.E."/>
            <person name="Stack J.C."/>
            <person name="Feltus F.A."/>
            <person name="Mustiga G.M."/>
            <person name="Amores F."/>
            <person name="Phillips W."/>
            <person name="Marelli J.P."/>
            <person name="May G.D."/>
            <person name="Shapiro H."/>
            <person name="Ma J."/>
            <person name="Bustamante C.D."/>
            <person name="Schnell R.J."/>
            <person name="Main D."/>
            <person name="Gilbert D."/>
            <person name="Parida L."/>
            <person name="Kuhn D.N."/>
        </authorList>
    </citation>
    <scope>NUCLEOTIDE SEQUENCE [LARGE SCALE GENOMIC DNA]</scope>
    <source>
        <strain evidence="9">cv. Matina 1-6</strain>
    </source>
</reference>
<keyword evidence="4" id="KW-0804">Transcription</keyword>
<evidence type="ECO:0000256" key="2">
    <source>
        <dbReference type="ARBA" id="ARBA00023015"/>
    </source>
</evidence>
<dbReference type="InterPro" id="IPR036638">
    <property type="entry name" value="HLH_DNA-bd_sf"/>
</dbReference>
<gene>
    <name evidence="8" type="ORF">TCM_019210</name>
</gene>
<accession>A0A061EH34</accession>
<evidence type="ECO:0000256" key="3">
    <source>
        <dbReference type="ARBA" id="ARBA00023125"/>
    </source>
</evidence>
<dbReference type="InterPro" id="IPR011598">
    <property type="entry name" value="bHLH_dom"/>
</dbReference>
<dbReference type="STRING" id="3641.A0A061EH34"/>
<dbReference type="GO" id="GO:0046983">
    <property type="term" value="F:protein dimerization activity"/>
    <property type="evidence" value="ECO:0007669"/>
    <property type="project" value="InterPro"/>
</dbReference>
<dbReference type="AlphaFoldDB" id="A0A061EH34"/>
<dbReference type="Gramene" id="EOY03978">
    <property type="protein sequence ID" value="EOY03978"/>
    <property type="gene ID" value="TCM_019210"/>
</dbReference>
<evidence type="ECO:0000256" key="6">
    <source>
        <dbReference type="SAM" id="MobiDB-lite"/>
    </source>
</evidence>
<dbReference type="Gene3D" id="4.10.280.10">
    <property type="entry name" value="Helix-loop-helix DNA-binding domain"/>
    <property type="match status" value="1"/>
</dbReference>
<dbReference type="SUPFAM" id="SSF47459">
    <property type="entry name" value="HLH, helix-loop-helix DNA-binding domain"/>
    <property type="match status" value="1"/>
</dbReference>
<feature type="region of interest" description="Disordered" evidence="6">
    <location>
        <begin position="191"/>
        <end position="242"/>
    </location>
</feature>
<dbReference type="SMART" id="SM00353">
    <property type="entry name" value="HLH"/>
    <property type="match status" value="1"/>
</dbReference>
<protein>
    <submittedName>
        <fullName evidence="8">Rhd six-like 1, putative</fullName>
    </submittedName>
</protein>
<dbReference type="Pfam" id="PF00010">
    <property type="entry name" value="HLH"/>
    <property type="match status" value="1"/>
</dbReference>
<dbReference type="GO" id="GO:0000978">
    <property type="term" value="F:RNA polymerase II cis-regulatory region sequence-specific DNA binding"/>
    <property type="evidence" value="ECO:0000318"/>
    <property type="project" value="GO_Central"/>
</dbReference>
<feature type="compositionally biased region" description="Polar residues" evidence="6">
    <location>
        <begin position="207"/>
        <end position="219"/>
    </location>
</feature>